<reference evidence="2" key="1">
    <citation type="submission" date="2012-11" db="EMBL/GenBank/DDBJ databases">
        <authorList>
            <person name="Lucero-Rivera Y.E."/>
            <person name="Tovar-Ramirez D."/>
        </authorList>
    </citation>
    <scope>NUCLEOTIDE SEQUENCE</scope>
    <source>
        <tissue evidence="2">Salivary gland</tissue>
    </source>
</reference>
<proteinExistence type="evidence at transcript level"/>
<protein>
    <submittedName>
        <fullName evidence="2">Putative tick defensin</fullName>
    </submittedName>
</protein>
<evidence type="ECO:0000256" key="1">
    <source>
        <dbReference type="SAM" id="SignalP"/>
    </source>
</evidence>
<dbReference type="EMBL" id="GACK01004091">
    <property type="protein sequence ID" value="JAA60943.1"/>
    <property type="molecule type" value="mRNA"/>
</dbReference>
<accession>L7MCI6</accession>
<sequence>MAMSRYTVPFLIFMLCFAVYRCSAGSVMDNSINACSRYTCGDNGKCPQGCECYGHWTSDGQKCSRKIG</sequence>
<dbReference type="AlphaFoldDB" id="L7MCI6"/>
<keyword evidence="1" id="KW-0732">Signal</keyword>
<feature type="chain" id="PRO_5003982041" evidence="1">
    <location>
        <begin position="25"/>
        <end position="68"/>
    </location>
</feature>
<feature type="signal peptide" evidence="1">
    <location>
        <begin position="1"/>
        <end position="24"/>
    </location>
</feature>
<name>L7MCI6_RHIPC</name>
<organism evidence="2">
    <name type="scientific">Rhipicephalus pulchellus</name>
    <name type="common">Yellow backed tick</name>
    <name type="synonym">Dermacentor pulchellus</name>
    <dbReference type="NCBI Taxonomy" id="72859"/>
    <lineage>
        <taxon>Eukaryota</taxon>
        <taxon>Metazoa</taxon>
        <taxon>Ecdysozoa</taxon>
        <taxon>Arthropoda</taxon>
        <taxon>Chelicerata</taxon>
        <taxon>Arachnida</taxon>
        <taxon>Acari</taxon>
        <taxon>Parasitiformes</taxon>
        <taxon>Ixodida</taxon>
        <taxon>Ixodoidea</taxon>
        <taxon>Ixodidae</taxon>
        <taxon>Rhipicephalinae</taxon>
        <taxon>Rhipicephalus</taxon>
        <taxon>Rhipicephalus</taxon>
    </lineage>
</organism>
<evidence type="ECO:0000313" key="2">
    <source>
        <dbReference type="EMBL" id="JAA60943.1"/>
    </source>
</evidence>
<reference evidence="2" key="2">
    <citation type="journal article" date="2015" name="J. Proteomics">
        <title>Sexual differences in the sialomes of the zebra tick, Rhipicephalus pulchellus.</title>
        <authorList>
            <person name="Tan A.W."/>
            <person name="Francischetti I.M."/>
            <person name="Slovak M."/>
            <person name="Kini R.M."/>
            <person name="Ribeiro J.M."/>
        </authorList>
    </citation>
    <scope>NUCLEOTIDE SEQUENCE</scope>
    <source>
        <tissue evidence="2">Salivary gland</tissue>
    </source>
</reference>